<comment type="catalytic activity">
    <reaction evidence="14">
        <text>a di-trans,poly-cis-polyprenol + NAD(+) = a di-trans,poly-cis-polyprenal + NADH + H(+)</text>
        <dbReference type="Rhea" id="RHEA:80719"/>
        <dbReference type="Rhea" id="RHEA-COMP:19496"/>
        <dbReference type="Rhea" id="RHEA-COMP:19536"/>
        <dbReference type="ChEBI" id="CHEBI:15378"/>
        <dbReference type="ChEBI" id="CHEBI:57540"/>
        <dbReference type="ChEBI" id="CHEBI:57945"/>
        <dbReference type="ChEBI" id="CHEBI:67132"/>
        <dbReference type="ChEBI" id="CHEBI:231623"/>
        <dbReference type="EC" id="1.1.1.441"/>
    </reaction>
    <physiologicalReaction direction="left-to-right" evidence="14">
        <dbReference type="Rhea" id="RHEA:80720"/>
    </physiologicalReaction>
</comment>
<evidence type="ECO:0000256" key="7">
    <source>
        <dbReference type="ARBA" id="ARBA00022857"/>
    </source>
</evidence>
<evidence type="ECO:0000256" key="2">
    <source>
        <dbReference type="ARBA" id="ARBA00004613"/>
    </source>
</evidence>
<reference evidence="18 19" key="1">
    <citation type="submission" date="2019-04" db="EMBL/GenBank/DDBJ databases">
        <authorList>
            <consortium name="Wellcome Sanger Institute Data Sharing"/>
        </authorList>
    </citation>
    <scope>NUCLEOTIDE SEQUENCE [LARGE SCALE GENOMIC DNA]</scope>
</reference>
<dbReference type="PRINTS" id="PR00081">
    <property type="entry name" value="GDHRDH"/>
</dbReference>
<comment type="similarity">
    <text evidence="4">Belongs to the short-chain dehydrogenases/reductases (SDR) family.</text>
</comment>
<name>A0A8C9R5I6_SCLFO</name>
<comment type="function">
    <text evidence="10">Oxidoreductase that plays a key role in early steps of protein N-linked glycosylation by mediating two non-consecutive steps in dolichol biosynthesis. Acts both as a NAD(+)-dependent dehydrogenase and as a NADPH-dependent reductase during the conversion of polyprenol into dolichol. First catalyzes the NAD(+)-dependent dehydrogenation of polyprenol into polyprenal; polyprenal is then reduced into dolichal by SRD5A3. It then catalyzes the NADPH-dependent reduction of dolichal into dolichol. May also acts as a positive regulator of starvation-induced autophagy.</text>
</comment>
<reference evidence="18" key="3">
    <citation type="submission" date="2025-09" db="UniProtKB">
        <authorList>
            <consortium name="Ensembl"/>
        </authorList>
    </citation>
    <scope>IDENTIFICATION</scope>
</reference>
<evidence type="ECO:0000256" key="6">
    <source>
        <dbReference type="ARBA" id="ARBA00022677"/>
    </source>
</evidence>
<dbReference type="SUPFAM" id="SSF51735">
    <property type="entry name" value="NAD(P)-binding Rossmann-fold domains"/>
    <property type="match status" value="1"/>
</dbReference>
<dbReference type="InterPro" id="IPR020904">
    <property type="entry name" value="Sc_DH/Rdtase_CS"/>
</dbReference>
<comment type="catalytic activity">
    <reaction evidence="13">
        <text>a di-trans,poly-cis-dolichol + NAD(+) = a di-trans,poly-cis-dolichal + NADH + H(+)</text>
        <dbReference type="Rhea" id="RHEA:80735"/>
        <dbReference type="Rhea" id="RHEA-COMP:19495"/>
        <dbReference type="Rhea" id="RHEA-COMP:19537"/>
        <dbReference type="ChEBI" id="CHEBI:15378"/>
        <dbReference type="ChEBI" id="CHEBI:16091"/>
        <dbReference type="ChEBI" id="CHEBI:57540"/>
        <dbReference type="ChEBI" id="CHEBI:57945"/>
        <dbReference type="ChEBI" id="CHEBI:231637"/>
        <dbReference type="EC" id="1.1.1.441"/>
    </reaction>
    <physiologicalReaction direction="right-to-left" evidence="13">
        <dbReference type="Rhea" id="RHEA:80737"/>
    </physiologicalReaction>
</comment>
<dbReference type="InterPro" id="IPR002347">
    <property type="entry name" value="SDR_fam"/>
</dbReference>
<comment type="pathway">
    <text evidence="3">Protein modification; protein glycosylation.</text>
</comment>
<organism evidence="18 19">
    <name type="scientific">Scleropages formosus</name>
    <name type="common">Asian bonytongue</name>
    <name type="synonym">Osteoglossum formosum</name>
    <dbReference type="NCBI Taxonomy" id="113540"/>
    <lineage>
        <taxon>Eukaryota</taxon>
        <taxon>Metazoa</taxon>
        <taxon>Chordata</taxon>
        <taxon>Craniata</taxon>
        <taxon>Vertebrata</taxon>
        <taxon>Euteleostomi</taxon>
        <taxon>Actinopterygii</taxon>
        <taxon>Neopterygii</taxon>
        <taxon>Teleostei</taxon>
        <taxon>Osteoglossocephala</taxon>
        <taxon>Osteoglossomorpha</taxon>
        <taxon>Osteoglossiformes</taxon>
        <taxon>Osteoglossidae</taxon>
        <taxon>Scleropages</taxon>
    </lineage>
</organism>
<comment type="subcellular location">
    <subcellularLocation>
        <location evidence="1">Lipid droplet</location>
    </subcellularLocation>
    <subcellularLocation>
        <location evidence="2">Secreted</location>
    </subcellularLocation>
</comment>
<dbReference type="PROSITE" id="PS00061">
    <property type="entry name" value="ADH_SHORT"/>
    <property type="match status" value="1"/>
</dbReference>
<dbReference type="Gene3D" id="3.40.50.720">
    <property type="entry name" value="NAD(P)-binding Rossmann-like Domain"/>
    <property type="match status" value="1"/>
</dbReference>
<dbReference type="InterPro" id="IPR036291">
    <property type="entry name" value="NAD(P)-bd_dom_sf"/>
</dbReference>
<dbReference type="EC" id="1.1.1.441" evidence="17"/>
<dbReference type="PANTHER" id="PTHR24320:SF264">
    <property type="entry name" value="DEHYDROGENASE_REDUCTASE SDR FAMILY MEMBER ON CHROMOSOME X"/>
    <property type="match status" value="1"/>
</dbReference>
<gene>
    <name evidence="18" type="primary">dhrsx</name>
</gene>
<dbReference type="Ensembl" id="ENSSFOT00015005891.2">
    <property type="protein sequence ID" value="ENSSFOP00015005794.2"/>
    <property type="gene ID" value="ENSSFOG00015003767.2"/>
</dbReference>
<evidence type="ECO:0000256" key="5">
    <source>
        <dbReference type="ARBA" id="ARBA00022525"/>
    </source>
</evidence>
<evidence type="ECO:0000256" key="15">
    <source>
        <dbReference type="ARBA" id="ARBA00093233"/>
    </source>
</evidence>
<dbReference type="AlphaFoldDB" id="A0A8C9R5I6"/>
<keyword evidence="6" id="KW-0551">Lipid droplet</keyword>
<keyword evidence="8" id="KW-0560">Oxidoreductase</keyword>
<dbReference type="OrthoDB" id="191139at2759"/>
<dbReference type="Pfam" id="PF00106">
    <property type="entry name" value="adh_short"/>
    <property type="match status" value="1"/>
</dbReference>
<sequence>LDRCYREIFLFLLLPRTVFPKQIGRVAIVTGGAKGMGYETARHLTSLGMHVVIAGNSEEEGLAAVRKIREENSKGKGNSWVCRNADQAAGFLSPFLQPFLDLSSLKSVRQFVRMFKDRRLPLHILVNNAGVMLVPERQTEDGFELHFGLNYLGHFLLTNLLLDTLKQSGSHDSCARVVTVSSATHYVGVLNLEDLQSRSCYCAHGAYAQSKLALVLFSYHLQQKLTAGGFPVTVNVVDPGMVNTDLYQNLCSPAQLVKRPVAWLLFRTPAEGASTAIYAAASPTMEGVGGCYLYNGQRAQSSIISYDEDLQAQLWSFDFSLSWVDMTLKSC</sequence>
<evidence type="ECO:0000256" key="9">
    <source>
        <dbReference type="ARBA" id="ARBA00023027"/>
    </source>
</evidence>
<evidence type="ECO:0000256" key="13">
    <source>
        <dbReference type="ARBA" id="ARBA00093184"/>
    </source>
</evidence>
<evidence type="ECO:0000256" key="14">
    <source>
        <dbReference type="ARBA" id="ARBA00093201"/>
    </source>
</evidence>
<keyword evidence="9" id="KW-0520">NAD</keyword>
<evidence type="ECO:0000256" key="11">
    <source>
        <dbReference type="ARBA" id="ARBA00074632"/>
    </source>
</evidence>
<evidence type="ECO:0000256" key="8">
    <source>
        <dbReference type="ARBA" id="ARBA00023002"/>
    </source>
</evidence>
<dbReference type="CDD" id="cd05327">
    <property type="entry name" value="retinol-DH_like_SDR_c_like"/>
    <property type="match status" value="1"/>
</dbReference>
<dbReference type="GO" id="GO:0005576">
    <property type="term" value="C:extracellular region"/>
    <property type="evidence" value="ECO:0007669"/>
    <property type="project" value="UniProtKB-SubCell"/>
</dbReference>
<dbReference type="PANTHER" id="PTHR24320">
    <property type="entry name" value="RETINOL DEHYDROGENASE"/>
    <property type="match status" value="1"/>
</dbReference>
<accession>A0A8C9R5I6</accession>
<dbReference type="Proteomes" id="UP000694397">
    <property type="component" value="Chromosome 14"/>
</dbReference>
<evidence type="ECO:0000256" key="12">
    <source>
        <dbReference type="ARBA" id="ARBA00082366"/>
    </source>
</evidence>
<dbReference type="GO" id="GO:0016491">
    <property type="term" value="F:oxidoreductase activity"/>
    <property type="evidence" value="ECO:0007669"/>
    <property type="project" value="UniProtKB-KW"/>
</dbReference>
<evidence type="ECO:0000313" key="18">
    <source>
        <dbReference type="Ensembl" id="ENSSFOP00015005794.2"/>
    </source>
</evidence>
<evidence type="ECO:0000256" key="1">
    <source>
        <dbReference type="ARBA" id="ARBA00004502"/>
    </source>
</evidence>
<evidence type="ECO:0000313" key="19">
    <source>
        <dbReference type="Proteomes" id="UP000694397"/>
    </source>
</evidence>
<keyword evidence="19" id="KW-1185">Reference proteome</keyword>
<protein>
    <recommendedName>
        <fullName evidence="11">Polyprenol dehydrogenase</fullName>
        <ecNumber evidence="17">1.1.1.441</ecNumber>
    </recommendedName>
    <alternativeName>
        <fullName evidence="12">Dolichal reductase</fullName>
    </alternativeName>
</protein>
<reference evidence="18" key="2">
    <citation type="submission" date="2025-08" db="UniProtKB">
        <authorList>
            <consortium name="Ensembl"/>
        </authorList>
    </citation>
    <scope>IDENTIFICATION</scope>
</reference>
<evidence type="ECO:0000256" key="3">
    <source>
        <dbReference type="ARBA" id="ARBA00004922"/>
    </source>
</evidence>
<dbReference type="FunFam" id="3.40.50.720:FF:000490">
    <property type="entry name" value="Dehydrogenase/reductase SDR family member on chromosome X"/>
    <property type="match status" value="1"/>
</dbReference>
<proteinExistence type="inferred from homology"/>
<keyword evidence="5" id="KW-0964">Secreted</keyword>
<evidence type="ECO:0000256" key="16">
    <source>
        <dbReference type="ARBA" id="ARBA00093253"/>
    </source>
</evidence>
<keyword evidence="7" id="KW-0521">NADP</keyword>
<evidence type="ECO:0000256" key="17">
    <source>
        <dbReference type="ARBA" id="ARBA00093592"/>
    </source>
</evidence>
<evidence type="ECO:0000256" key="10">
    <source>
        <dbReference type="ARBA" id="ARBA00057816"/>
    </source>
</evidence>
<comment type="catalytic activity">
    <reaction evidence="15">
        <text>a di-trans,poly-cis-dolichol + NADP(+) = a di-trans,poly-cis-dolichal + NADPH + H(+)</text>
        <dbReference type="Rhea" id="RHEA:80731"/>
        <dbReference type="Rhea" id="RHEA-COMP:19495"/>
        <dbReference type="Rhea" id="RHEA-COMP:19537"/>
        <dbReference type="ChEBI" id="CHEBI:15378"/>
        <dbReference type="ChEBI" id="CHEBI:16091"/>
        <dbReference type="ChEBI" id="CHEBI:57783"/>
        <dbReference type="ChEBI" id="CHEBI:58349"/>
        <dbReference type="ChEBI" id="CHEBI:231637"/>
        <dbReference type="EC" id="1.1.1.441"/>
    </reaction>
    <physiologicalReaction direction="right-to-left" evidence="15">
        <dbReference type="Rhea" id="RHEA:80733"/>
    </physiologicalReaction>
</comment>
<dbReference type="GeneTree" id="ENSGT00940000168183"/>
<dbReference type="GO" id="GO:0005811">
    <property type="term" value="C:lipid droplet"/>
    <property type="evidence" value="ECO:0007669"/>
    <property type="project" value="UniProtKB-SubCell"/>
</dbReference>
<evidence type="ECO:0000256" key="4">
    <source>
        <dbReference type="ARBA" id="ARBA00006484"/>
    </source>
</evidence>
<comment type="catalytic activity">
    <reaction evidence="16">
        <text>a di-trans,poly-cis-polyprenol + NADP(+) = a di-trans,poly-cis-polyprenal + NADPH + H(+)</text>
        <dbReference type="Rhea" id="RHEA:80723"/>
        <dbReference type="Rhea" id="RHEA-COMP:19496"/>
        <dbReference type="Rhea" id="RHEA-COMP:19536"/>
        <dbReference type="ChEBI" id="CHEBI:15378"/>
        <dbReference type="ChEBI" id="CHEBI:57783"/>
        <dbReference type="ChEBI" id="CHEBI:58349"/>
        <dbReference type="ChEBI" id="CHEBI:67132"/>
        <dbReference type="ChEBI" id="CHEBI:231623"/>
        <dbReference type="EC" id="1.1.1.441"/>
    </reaction>
    <physiologicalReaction direction="left-to-right" evidence="16">
        <dbReference type="Rhea" id="RHEA:80724"/>
    </physiologicalReaction>
</comment>